<organism evidence="4">
    <name type="scientific">Caenorhabditis remanei</name>
    <name type="common">Caenorhabditis vulgaris</name>
    <dbReference type="NCBI Taxonomy" id="31234"/>
    <lineage>
        <taxon>Eukaryota</taxon>
        <taxon>Metazoa</taxon>
        <taxon>Ecdysozoa</taxon>
        <taxon>Nematoda</taxon>
        <taxon>Chromadorea</taxon>
        <taxon>Rhabditida</taxon>
        <taxon>Rhabditina</taxon>
        <taxon>Rhabditomorpha</taxon>
        <taxon>Rhabditoidea</taxon>
        <taxon>Rhabditidae</taxon>
        <taxon>Peloderinae</taxon>
        <taxon>Caenorhabditis</taxon>
    </lineage>
</organism>
<feature type="compositionally biased region" description="Low complexity" evidence="2">
    <location>
        <begin position="614"/>
        <end position="625"/>
    </location>
</feature>
<dbReference type="HOGENOM" id="CLU_005728_0_0_1"/>
<evidence type="ECO:0000256" key="2">
    <source>
        <dbReference type="SAM" id="MobiDB-lite"/>
    </source>
</evidence>
<evidence type="ECO:0000313" key="4">
    <source>
        <dbReference type="Proteomes" id="UP000008281"/>
    </source>
</evidence>
<keyword evidence="1" id="KW-0175">Coiled coil</keyword>
<dbReference type="OrthoDB" id="5908457at2759"/>
<evidence type="ECO:0000313" key="3">
    <source>
        <dbReference type="EMBL" id="EFO83600.1"/>
    </source>
</evidence>
<keyword evidence="4" id="KW-1185">Reference proteome</keyword>
<feature type="compositionally biased region" description="Basic and acidic residues" evidence="2">
    <location>
        <begin position="523"/>
        <end position="540"/>
    </location>
</feature>
<feature type="compositionally biased region" description="Basic and acidic residues" evidence="2">
    <location>
        <begin position="568"/>
        <end position="578"/>
    </location>
</feature>
<feature type="compositionally biased region" description="Basic and acidic residues" evidence="2">
    <location>
        <begin position="592"/>
        <end position="608"/>
    </location>
</feature>
<evidence type="ECO:0008006" key="5">
    <source>
        <dbReference type="Google" id="ProtNLM"/>
    </source>
</evidence>
<feature type="coiled-coil region" evidence="1">
    <location>
        <begin position="629"/>
        <end position="851"/>
    </location>
</feature>
<dbReference type="InterPro" id="IPR001611">
    <property type="entry name" value="Leu-rich_rpt"/>
</dbReference>
<dbReference type="InterPro" id="IPR013083">
    <property type="entry name" value="Znf_RING/FYVE/PHD"/>
</dbReference>
<dbReference type="EMBL" id="DS268417">
    <property type="protein sequence ID" value="EFO83600.1"/>
    <property type="molecule type" value="Genomic_DNA"/>
</dbReference>
<proteinExistence type="predicted"/>
<dbReference type="STRING" id="31234.E3LX50"/>
<name>E3LX50_CAERE</name>
<evidence type="ECO:0000256" key="1">
    <source>
        <dbReference type="SAM" id="Coils"/>
    </source>
</evidence>
<dbReference type="Gene3D" id="3.30.40.10">
    <property type="entry name" value="Zinc/RING finger domain, C3HC4 (zinc finger)"/>
    <property type="match status" value="1"/>
</dbReference>
<dbReference type="FunCoup" id="E3LX50">
    <property type="interactions" value="530"/>
</dbReference>
<dbReference type="Proteomes" id="UP000008281">
    <property type="component" value="Unassembled WGS sequence"/>
</dbReference>
<dbReference type="GO" id="GO:0045121">
    <property type="term" value="C:membrane raft"/>
    <property type="evidence" value="ECO:0007669"/>
    <property type="project" value="TreeGrafter"/>
</dbReference>
<gene>
    <name evidence="3" type="ORF">CRE_03002</name>
</gene>
<dbReference type="AlphaFoldDB" id="E3LX50"/>
<protein>
    <recommendedName>
        <fullName evidence="5">RING-type domain-containing protein</fullName>
    </recommendedName>
</protein>
<reference evidence="3" key="1">
    <citation type="submission" date="2007-07" db="EMBL/GenBank/DDBJ databases">
        <title>PCAP assembly of the Caenorhabditis remanei genome.</title>
        <authorList>
            <consortium name="The Caenorhabditis remanei Sequencing Consortium"/>
            <person name="Wilson R.K."/>
        </authorList>
    </citation>
    <scope>NUCLEOTIDE SEQUENCE [LARGE SCALE GENOMIC DNA]</scope>
    <source>
        <strain evidence="3">PB4641</strain>
    </source>
</reference>
<feature type="region of interest" description="Disordered" evidence="2">
    <location>
        <begin position="568"/>
        <end position="625"/>
    </location>
</feature>
<dbReference type="InParanoid" id="E3LX50"/>
<dbReference type="PANTHER" id="PTHR21447">
    <property type="entry name" value="RING-TYPE DOMAIN-CONTAINING PROTEIN-RELATED"/>
    <property type="match status" value="1"/>
</dbReference>
<dbReference type="GO" id="GO:0045087">
    <property type="term" value="P:innate immune response"/>
    <property type="evidence" value="ECO:0007669"/>
    <property type="project" value="TreeGrafter"/>
</dbReference>
<dbReference type="eggNOG" id="KOG0800">
    <property type="taxonomic scope" value="Eukaryota"/>
</dbReference>
<feature type="region of interest" description="Disordered" evidence="2">
    <location>
        <begin position="523"/>
        <end position="551"/>
    </location>
</feature>
<accession>E3LX50</accession>
<sequence length="1095" mass="128426">MNVEPGFKKYYDRVTISKALSDYIPAPLCEHFDKSIFDAKKLKSSKETIRKTLQTVLDNSNKQLKQYGNCDDLLENLNIYMNFPLNYKLFGDPEKDLFEDIKSDKKPYQFKSLKGSLFVLKQDFLLHLRMQVFTNFMKTMYQPAPEVMEFMIKNERPLNNCCEFIRHDEDLFTEIHKRAKELKGNSCFELDEFIDILHPLMPIMNDRKQNEEANSESETTKSGLEFMQGIIDSYPYVFRPNSEINSPDVPIVVRIFEDGDHKFVMKSELFKDSRVKNSDEKIQKLKDENGILWAVDYEEVVEKFNDQIDQIEFISVPIQRAKHAAVPIVTPSGDHCILASDAVYELLRRLISALKVFQNFNKDRWQMVTHYMNFLSSKIDLEATNRFFISTTLFDKIKEETDNYWLKRSRGNSKKNQRVTSPKLVRDVGKLGFSLEFLKEELKLLGLTKAFPDVLDHAERSYSLVFNQRKYQFLRTCDLIDAVEHCQLTCVINKFPKLSEFLCNQKMCSNLLHRYDYIDDKSKKESNIEKSTEDSNKMEETETVESAGIADGESEEVLINRIKDSEVSIETSEGKNEDSVTIPENENSYFRSLKEPEKEEVTEQKNEIESTGQNSESTESNESTSCLECLKMKEMREELEISLEKIRIEELTHEKILENRALEKMKESINAELEKLRLMNNRIQSIEENKLKEIDRMRVEIEKKNAVCEELREKWLDCSNTMKRSEERESVIRETVKRIGKLETGLKELDDEREQMKRNNAKLLKRKEKEIETLITNAANSREEKRKLKLENKEMKRKLEQEIQSSQQKSDKYQTELNRLKIEISEKNRVIEELKKENSELISDQEISRKELDDTMSRISIYQEKHAKIFRELLGGSTTSMATSSESSTSKKMPSSFEIQMNSFQRIKDSIDINNSLKLAKEMVEKLISLSNRPEIHQFANYEFQQYEGKIRNYSQVVELNIHNLKVSCIYFSSFSKISYFQKSGDISSIFPLPEFSSFSDKFMTEYWTEIDKKPSIELSDTECYICFSEMKSDEKTLECEHCKKITHLEVGWRDFDAFSISIMFQCASKWLQIHRSCGHCRQKQLDPNEFPTLS</sequence>
<dbReference type="PROSITE" id="PS51450">
    <property type="entry name" value="LRR"/>
    <property type="match status" value="1"/>
</dbReference>
<dbReference type="PANTHER" id="PTHR21447:SF11">
    <property type="entry name" value="RING-TYPE DOMAIN-CONTAINING PROTEIN"/>
    <property type="match status" value="1"/>
</dbReference>